<evidence type="ECO:0000313" key="3">
    <source>
        <dbReference type="Proteomes" id="UP000179023"/>
    </source>
</evidence>
<name>A0A1G2KN33_9BACT</name>
<keyword evidence="1" id="KW-0472">Membrane</keyword>
<gene>
    <name evidence="2" type="ORF">A3C07_01975</name>
</gene>
<dbReference type="Proteomes" id="UP000179023">
    <property type="component" value="Unassembled WGS sequence"/>
</dbReference>
<keyword evidence="1" id="KW-1133">Transmembrane helix</keyword>
<organism evidence="2 3">
    <name type="scientific">Candidatus Sungbacteria bacterium RIFCSPHIGHO2_02_FULL_47_11</name>
    <dbReference type="NCBI Taxonomy" id="1802270"/>
    <lineage>
        <taxon>Bacteria</taxon>
        <taxon>Candidatus Sungiibacteriota</taxon>
    </lineage>
</organism>
<protein>
    <submittedName>
        <fullName evidence="2">Uncharacterized protein</fullName>
    </submittedName>
</protein>
<evidence type="ECO:0000313" key="2">
    <source>
        <dbReference type="EMBL" id="OHA00793.1"/>
    </source>
</evidence>
<dbReference type="EMBL" id="MHQI01000006">
    <property type="protein sequence ID" value="OHA00793.1"/>
    <property type="molecule type" value="Genomic_DNA"/>
</dbReference>
<accession>A0A1G2KN33</accession>
<dbReference type="AlphaFoldDB" id="A0A1G2KN33"/>
<keyword evidence="1" id="KW-0812">Transmembrane</keyword>
<feature type="transmembrane region" description="Helical" evidence="1">
    <location>
        <begin position="12"/>
        <end position="33"/>
    </location>
</feature>
<sequence>MHGEKVEKNYGAFAILISVLSLCFTIGFSIYTYHKLLPLDRANVILTEPLIIKGDNGTIRVELTVKNIGRATAEDIKFTIYEFYDPRVENRCGNNPRNNPRFNDTLFSKLGGGVSATFGNIILNNPTVGNKDPGVETVLLSKLEYKDAITSTYSNTTVQWFGWHYLIGEKEAKAFTLVRGDLDNYTECLDVYEIPKT</sequence>
<evidence type="ECO:0000256" key="1">
    <source>
        <dbReference type="SAM" id="Phobius"/>
    </source>
</evidence>
<reference evidence="2 3" key="1">
    <citation type="journal article" date="2016" name="Nat. Commun.">
        <title>Thousands of microbial genomes shed light on interconnected biogeochemical processes in an aquifer system.</title>
        <authorList>
            <person name="Anantharaman K."/>
            <person name="Brown C.T."/>
            <person name="Hug L.A."/>
            <person name="Sharon I."/>
            <person name="Castelle C.J."/>
            <person name="Probst A.J."/>
            <person name="Thomas B.C."/>
            <person name="Singh A."/>
            <person name="Wilkins M.J."/>
            <person name="Karaoz U."/>
            <person name="Brodie E.L."/>
            <person name="Williams K.H."/>
            <person name="Hubbard S.S."/>
            <person name="Banfield J.F."/>
        </authorList>
    </citation>
    <scope>NUCLEOTIDE SEQUENCE [LARGE SCALE GENOMIC DNA]</scope>
</reference>
<proteinExistence type="predicted"/>
<comment type="caution">
    <text evidence="2">The sequence shown here is derived from an EMBL/GenBank/DDBJ whole genome shotgun (WGS) entry which is preliminary data.</text>
</comment>